<dbReference type="InterPro" id="IPR000524">
    <property type="entry name" value="Tscrpt_reg_HTH_GntR"/>
</dbReference>
<evidence type="ECO:0000256" key="2">
    <source>
        <dbReference type="ARBA" id="ARBA00023125"/>
    </source>
</evidence>
<dbReference type="Gene3D" id="1.10.10.10">
    <property type="entry name" value="Winged helix-like DNA-binding domain superfamily/Winged helix DNA-binding domain"/>
    <property type="match status" value="1"/>
</dbReference>
<evidence type="ECO:0000313" key="6">
    <source>
        <dbReference type="Proteomes" id="UP000631418"/>
    </source>
</evidence>
<dbReference type="InterPro" id="IPR036390">
    <property type="entry name" value="WH_DNA-bd_sf"/>
</dbReference>
<evidence type="ECO:0000256" key="1">
    <source>
        <dbReference type="ARBA" id="ARBA00023015"/>
    </source>
</evidence>
<dbReference type="PROSITE" id="PS50949">
    <property type="entry name" value="HTH_GNTR"/>
    <property type="match status" value="1"/>
</dbReference>
<organism evidence="5 6">
    <name type="scientific">Clostridium beijerinckii</name>
    <name type="common">Clostridium MP</name>
    <dbReference type="NCBI Taxonomy" id="1520"/>
    <lineage>
        <taxon>Bacteria</taxon>
        <taxon>Bacillati</taxon>
        <taxon>Bacillota</taxon>
        <taxon>Clostridia</taxon>
        <taxon>Eubacteriales</taxon>
        <taxon>Clostridiaceae</taxon>
        <taxon>Clostridium</taxon>
    </lineage>
</organism>
<dbReference type="CDD" id="cd07377">
    <property type="entry name" value="WHTH_GntR"/>
    <property type="match status" value="1"/>
</dbReference>
<name>A0AAE2UVH4_CLOBE</name>
<gene>
    <name evidence="5" type="ORF">IS491_09545</name>
</gene>
<comment type="caution">
    <text evidence="5">The sequence shown here is derived from an EMBL/GenBank/DDBJ whole genome shotgun (WGS) entry which is preliminary data.</text>
</comment>
<dbReference type="RefSeq" id="WP_012060500.1">
    <property type="nucleotide sequence ID" value="NZ_CP073279.1"/>
</dbReference>
<keyword evidence="1" id="KW-0805">Transcription regulation</keyword>
<dbReference type="AlphaFoldDB" id="A0AAE2UVH4"/>
<evidence type="ECO:0000313" key="5">
    <source>
        <dbReference type="EMBL" id="MBF7808899.1"/>
    </source>
</evidence>
<dbReference type="EMBL" id="JADOEF010000001">
    <property type="protein sequence ID" value="MBF7808899.1"/>
    <property type="molecule type" value="Genomic_DNA"/>
</dbReference>
<protein>
    <submittedName>
        <fullName evidence="5">GntR family transcriptional regulator</fullName>
    </submittedName>
</protein>
<accession>A0AAE2UVH4</accession>
<reference evidence="5" key="1">
    <citation type="submission" date="2020-11" db="EMBL/GenBank/DDBJ databases">
        <authorList>
            <person name="Thieme N."/>
            <person name="Liebl W."/>
            <person name="Zverlov V."/>
        </authorList>
    </citation>
    <scope>NUCLEOTIDE SEQUENCE</scope>
    <source>
        <strain evidence="5">NT08</strain>
    </source>
</reference>
<dbReference type="PANTHER" id="PTHR38445">
    <property type="entry name" value="HTH-TYPE TRANSCRIPTIONAL REPRESSOR YTRA"/>
    <property type="match status" value="1"/>
</dbReference>
<dbReference type="Pfam" id="PF00392">
    <property type="entry name" value="GntR"/>
    <property type="match status" value="1"/>
</dbReference>
<dbReference type="PANTHER" id="PTHR38445:SF7">
    <property type="entry name" value="GNTR-FAMILY TRANSCRIPTIONAL REGULATOR"/>
    <property type="match status" value="1"/>
</dbReference>
<dbReference type="InterPro" id="IPR036388">
    <property type="entry name" value="WH-like_DNA-bd_sf"/>
</dbReference>
<proteinExistence type="predicted"/>
<dbReference type="Proteomes" id="UP000631418">
    <property type="component" value="Unassembled WGS sequence"/>
</dbReference>
<dbReference type="SMART" id="SM00345">
    <property type="entry name" value="HTH_GNTR"/>
    <property type="match status" value="1"/>
</dbReference>
<evidence type="ECO:0000256" key="3">
    <source>
        <dbReference type="ARBA" id="ARBA00023163"/>
    </source>
</evidence>
<sequence length="126" mass="14146">MKILLSNKSDLPIYEQIKAQIKEQILSGEILENEFLPSIRQLAKDLGISVITTTRAYSDLESEGFIATLRGKGSYVLPKDSEMVREQYLKKIEEALMVAIENSKLANISNDELVAMLKTLADEQIT</sequence>
<dbReference type="SUPFAM" id="SSF46785">
    <property type="entry name" value="Winged helix' DNA-binding domain"/>
    <property type="match status" value="1"/>
</dbReference>
<keyword evidence="3" id="KW-0804">Transcription</keyword>
<dbReference type="GO" id="GO:0003700">
    <property type="term" value="F:DNA-binding transcription factor activity"/>
    <property type="evidence" value="ECO:0007669"/>
    <property type="project" value="InterPro"/>
</dbReference>
<dbReference type="GO" id="GO:0003677">
    <property type="term" value="F:DNA binding"/>
    <property type="evidence" value="ECO:0007669"/>
    <property type="project" value="UniProtKB-KW"/>
</dbReference>
<dbReference type="OMA" id="AIPSMRK"/>
<keyword evidence="2" id="KW-0238">DNA-binding</keyword>
<feature type="domain" description="HTH gntR-type" evidence="4">
    <location>
        <begin position="11"/>
        <end position="79"/>
    </location>
</feature>
<evidence type="ECO:0000259" key="4">
    <source>
        <dbReference type="PROSITE" id="PS50949"/>
    </source>
</evidence>